<keyword evidence="2" id="KW-1185">Reference proteome</keyword>
<feature type="non-terminal residue" evidence="1">
    <location>
        <position position="1"/>
    </location>
</feature>
<dbReference type="EMBL" id="CAJVPY010031942">
    <property type="protein sequence ID" value="CAG8797201.1"/>
    <property type="molecule type" value="Genomic_DNA"/>
</dbReference>
<gene>
    <name evidence="1" type="ORF">DERYTH_LOCUS22631</name>
</gene>
<evidence type="ECO:0000313" key="2">
    <source>
        <dbReference type="Proteomes" id="UP000789405"/>
    </source>
</evidence>
<evidence type="ECO:0000313" key="1">
    <source>
        <dbReference type="EMBL" id="CAG8797201.1"/>
    </source>
</evidence>
<name>A0A9N9JTZ7_9GLOM</name>
<dbReference type="AlphaFoldDB" id="A0A9N9JTZ7"/>
<dbReference type="Proteomes" id="UP000789405">
    <property type="component" value="Unassembled WGS sequence"/>
</dbReference>
<accession>A0A9N9JTZ7</accession>
<organism evidence="1 2">
    <name type="scientific">Dentiscutata erythropus</name>
    <dbReference type="NCBI Taxonomy" id="1348616"/>
    <lineage>
        <taxon>Eukaryota</taxon>
        <taxon>Fungi</taxon>
        <taxon>Fungi incertae sedis</taxon>
        <taxon>Mucoromycota</taxon>
        <taxon>Glomeromycotina</taxon>
        <taxon>Glomeromycetes</taxon>
        <taxon>Diversisporales</taxon>
        <taxon>Gigasporaceae</taxon>
        <taxon>Dentiscutata</taxon>
    </lineage>
</organism>
<proteinExistence type="predicted"/>
<protein>
    <submittedName>
        <fullName evidence="1">6768_t:CDS:1</fullName>
    </submittedName>
</protein>
<sequence length="43" mass="4982">VYPLCKLGRPKNPVPQKATPVINNQQPEILIDFEQDLYEDEPM</sequence>
<comment type="caution">
    <text evidence="1">The sequence shown here is derived from an EMBL/GenBank/DDBJ whole genome shotgun (WGS) entry which is preliminary data.</text>
</comment>
<reference evidence="1" key="1">
    <citation type="submission" date="2021-06" db="EMBL/GenBank/DDBJ databases">
        <authorList>
            <person name="Kallberg Y."/>
            <person name="Tangrot J."/>
            <person name="Rosling A."/>
        </authorList>
    </citation>
    <scope>NUCLEOTIDE SEQUENCE</scope>
    <source>
        <strain evidence="1">MA453B</strain>
    </source>
</reference>